<comment type="caution">
    <text evidence="2">The sequence shown here is derived from an EMBL/GenBank/DDBJ whole genome shotgun (WGS) entry which is preliminary data.</text>
</comment>
<keyword evidence="1" id="KW-0472">Membrane</keyword>
<evidence type="ECO:0000313" key="3">
    <source>
        <dbReference type="Proteomes" id="UP000247555"/>
    </source>
</evidence>
<evidence type="ECO:0000256" key="1">
    <source>
        <dbReference type="SAM" id="Phobius"/>
    </source>
</evidence>
<gene>
    <name evidence="2" type="ORF">DFR34_101378</name>
</gene>
<dbReference type="AlphaFoldDB" id="A0A318L9G2"/>
<dbReference type="EMBL" id="QJKI01000001">
    <property type="protein sequence ID" value="PXX82143.1"/>
    <property type="molecule type" value="Genomic_DNA"/>
</dbReference>
<protein>
    <submittedName>
        <fullName evidence="2">Uncharacterized protein DUF2788</fullName>
    </submittedName>
</protein>
<organism evidence="2 3">
    <name type="scientific">Rivihabitans pingtungensis</name>
    <dbReference type="NCBI Taxonomy" id="1054498"/>
    <lineage>
        <taxon>Bacteria</taxon>
        <taxon>Pseudomonadati</taxon>
        <taxon>Pseudomonadota</taxon>
        <taxon>Betaproteobacteria</taxon>
        <taxon>Neisseriales</taxon>
        <taxon>Aquaspirillaceae</taxon>
        <taxon>Rivihabitans</taxon>
    </lineage>
</organism>
<dbReference type="InterPro" id="IPR021249">
    <property type="entry name" value="DUF2788"/>
</dbReference>
<proteinExistence type="predicted"/>
<dbReference type="Pfam" id="PF10981">
    <property type="entry name" value="DUF2788"/>
    <property type="match status" value="1"/>
</dbReference>
<sequence length="90" mass="10316">MLSLSIQYRFFHPRRAPMLEQNRMSEEQFTNISMAVLLTGLILFMGFIIWDLGKKSNAGRFGMFVLFLALGFGVTGFVFKELLVSYIIAK</sequence>
<evidence type="ECO:0000313" key="2">
    <source>
        <dbReference type="EMBL" id="PXX82143.1"/>
    </source>
</evidence>
<keyword evidence="3" id="KW-1185">Reference proteome</keyword>
<accession>A0A318L9G2</accession>
<keyword evidence="1" id="KW-0812">Transmembrane</keyword>
<feature type="transmembrane region" description="Helical" evidence="1">
    <location>
        <begin position="32"/>
        <end position="52"/>
    </location>
</feature>
<feature type="transmembrane region" description="Helical" evidence="1">
    <location>
        <begin position="64"/>
        <end position="89"/>
    </location>
</feature>
<dbReference type="Proteomes" id="UP000247555">
    <property type="component" value="Unassembled WGS sequence"/>
</dbReference>
<name>A0A318L9G2_9NEIS</name>
<keyword evidence="1" id="KW-1133">Transmembrane helix</keyword>
<reference evidence="2 3" key="1">
    <citation type="submission" date="2018-05" db="EMBL/GenBank/DDBJ databases">
        <title>Genomic Encyclopedia of Type Strains, Phase IV (KMG-IV): sequencing the most valuable type-strain genomes for metagenomic binning, comparative biology and taxonomic classification.</title>
        <authorList>
            <person name="Goeker M."/>
        </authorList>
    </citation>
    <scope>NUCLEOTIDE SEQUENCE [LARGE SCALE GENOMIC DNA]</scope>
    <source>
        <strain evidence="2 3">DSM 29661</strain>
    </source>
</reference>